<dbReference type="Proteomes" id="UP000032841">
    <property type="component" value="Chromosome"/>
</dbReference>
<accession>W6QVI5</accession>
<proteinExistence type="predicted"/>
<dbReference type="HOGENOM" id="CLU_2900830_0_0_6"/>
<dbReference type="RefSeq" id="WP_003460342.1">
    <property type="nucleotide sequence ID" value="NZ_HG916826.1"/>
</dbReference>
<gene>
    <name evidence="1" type="ORF">BN5_1913</name>
</gene>
<dbReference type="KEGG" id="ppse:BN5_1913"/>
<protein>
    <submittedName>
        <fullName evidence="1">Uncharacterized protein</fullName>
    </submittedName>
</protein>
<name>W6QVI5_ECTO5</name>
<reference evidence="1 2" key="1">
    <citation type="submission" date="2013-11" db="EMBL/GenBank/DDBJ databases">
        <title>Complete genome sequence of the cyanide-degrading bacterium Pseudomonas pseudoalcaligenes CECT 5344.</title>
        <authorList>
            <person name="Wibberg D."/>
            <person name="Puehler A."/>
            <person name="Schlueter A."/>
        </authorList>
    </citation>
    <scope>NUCLEOTIDE SEQUENCE [LARGE SCALE GENOMIC DNA]</scope>
    <source>
        <strain evidence="2">CECT 5344</strain>
    </source>
</reference>
<sequence>MNPASKMRQTMVRSDAFMDLLAIAHERSLAPDYGIELDGMLRLDLLASRRGAADNKPTPPKQ</sequence>
<organism evidence="1 2">
    <name type="scientific">Ectopseudomonas oleovorans (strain CECT 5344)</name>
    <name type="common">Pseudomonas pseudoalcaligenes</name>
    <dbReference type="NCBI Taxonomy" id="1182590"/>
    <lineage>
        <taxon>Bacteria</taxon>
        <taxon>Pseudomonadati</taxon>
        <taxon>Pseudomonadota</taxon>
        <taxon>Gammaproteobacteria</taxon>
        <taxon>Pseudomonadales</taxon>
        <taxon>Pseudomonadaceae</taxon>
        <taxon>Ectopseudomonas</taxon>
    </lineage>
</organism>
<evidence type="ECO:0000313" key="2">
    <source>
        <dbReference type="Proteomes" id="UP000032841"/>
    </source>
</evidence>
<dbReference type="AlphaFoldDB" id="W6QVI5"/>
<evidence type="ECO:0000313" key="1">
    <source>
        <dbReference type="EMBL" id="CDM40487.1"/>
    </source>
</evidence>
<dbReference type="EMBL" id="HG916826">
    <property type="protein sequence ID" value="CDM40487.1"/>
    <property type="molecule type" value="Genomic_DNA"/>
</dbReference>